<reference evidence="10" key="1">
    <citation type="journal article" date="2019" name="Int. J. Syst. Evol. Microbiol.">
        <title>The Global Catalogue of Microorganisms (GCM) 10K type strain sequencing project: providing services to taxonomists for standard genome sequencing and annotation.</title>
        <authorList>
            <consortium name="The Broad Institute Genomics Platform"/>
            <consortium name="The Broad Institute Genome Sequencing Center for Infectious Disease"/>
            <person name="Wu L."/>
            <person name="Ma J."/>
        </authorList>
    </citation>
    <scope>NUCLEOTIDE SEQUENCE [LARGE SCALE GENOMIC DNA]</scope>
    <source>
        <strain evidence="10">NBRC 106593</strain>
    </source>
</reference>
<sequence>MVDRLVLVDTDAFSKVVLRRRDSDPRSDGWRKLLTGWKLTIAAQSEAEMRYGALLAQWGEPRMAALAQTFRRVPTLPVTEDVITSFATIRVACHRAGHPLAAKAHMGDAWVAATAHAYDLPLLAGDQIYREVPGLLLLEDAS</sequence>
<keyword evidence="4" id="KW-0479">Metal-binding</keyword>
<evidence type="ECO:0000256" key="2">
    <source>
        <dbReference type="ARBA" id="ARBA00022649"/>
    </source>
</evidence>
<evidence type="ECO:0000313" key="9">
    <source>
        <dbReference type="EMBL" id="MFC6715104.1"/>
    </source>
</evidence>
<organism evidence="9 10">
    <name type="scientific">Branchiibius cervicis</name>
    <dbReference type="NCBI Taxonomy" id="908252"/>
    <lineage>
        <taxon>Bacteria</taxon>
        <taxon>Bacillati</taxon>
        <taxon>Actinomycetota</taxon>
        <taxon>Actinomycetes</taxon>
        <taxon>Micrococcales</taxon>
        <taxon>Dermacoccaceae</taxon>
        <taxon>Branchiibius</taxon>
    </lineage>
</organism>
<evidence type="ECO:0000256" key="4">
    <source>
        <dbReference type="ARBA" id="ARBA00022723"/>
    </source>
</evidence>
<keyword evidence="10" id="KW-1185">Reference proteome</keyword>
<evidence type="ECO:0000259" key="8">
    <source>
        <dbReference type="Pfam" id="PF01850"/>
    </source>
</evidence>
<dbReference type="PANTHER" id="PTHR33653:SF1">
    <property type="entry name" value="RIBONUCLEASE VAPC2"/>
    <property type="match status" value="1"/>
</dbReference>
<evidence type="ECO:0000256" key="7">
    <source>
        <dbReference type="ARBA" id="ARBA00038093"/>
    </source>
</evidence>
<evidence type="ECO:0000256" key="1">
    <source>
        <dbReference type="ARBA" id="ARBA00001946"/>
    </source>
</evidence>
<feature type="domain" description="PIN" evidence="8">
    <location>
        <begin position="6"/>
        <end position="134"/>
    </location>
</feature>
<keyword evidence="3" id="KW-0540">Nuclease</keyword>
<evidence type="ECO:0000256" key="3">
    <source>
        <dbReference type="ARBA" id="ARBA00022722"/>
    </source>
</evidence>
<comment type="caution">
    <text evidence="9">The sequence shown here is derived from an EMBL/GenBank/DDBJ whole genome shotgun (WGS) entry which is preliminary data.</text>
</comment>
<accession>A0ABW2AVP6</accession>
<evidence type="ECO:0000256" key="5">
    <source>
        <dbReference type="ARBA" id="ARBA00022801"/>
    </source>
</evidence>
<evidence type="ECO:0000313" key="10">
    <source>
        <dbReference type="Proteomes" id="UP001596356"/>
    </source>
</evidence>
<dbReference type="InterPro" id="IPR002716">
    <property type="entry name" value="PIN_dom"/>
</dbReference>
<dbReference type="Proteomes" id="UP001596356">
    <property type="component" value="Unassembled WGS sequence"/>
</dbReference>
<evidence type="ECO:0000256" key="6">
    <source>
        <dbReference type="ARBA" id="ARBA00022842"/>
    </source>
</evidence>
<keyword evidence="2" id="KW-1277">Toxin-antitoxin system</keyword>
<dbReference type="Gene3D" id="3.40.50.1010">
    <property type="entry name" value="5'-nuclease"/>
    <property type="match status" value="1"/>
</dbReference>
<gene>
    <name evidence="9" type="ORF">ACFQBT_15335</name>
</gene>
<dbReference type="RefSeq" id="WP_377823962.1">
    <property type="nucleotide sequence ID" value="NZ_JBHSWJ010000002.1"/>
</dbReference>
<dbReference type="Pfam" id="PF01850">
    <property type="entry name" value="PIN"/>
    <property type="match status" value="1"/>
</dbReference>
<comment type="similarity">
    <text evidence="7">Belongs to the PINc/VapC protein family.</text>
</comment>
<protein>
    <submittedName>
        <fullName evidence="9">PIN domain-containing protein</fullName>
    </submittedName>
</protein>
<dbReference type="SUPFAM" id="SSF88723">
    <property type="entry name" value="PIN domain-like"/>
    <property type="match status" value="1"/>
</dbReference>
<dbReference type="EMBL" id="JBHSWJ010000002">
    <property type="protein sequence ID" value="MFC6715104.1"/>
    <property type="molecule type" value="Genomic_DNA"/>
</dbReference>
<keyword evidence="5" id="KW-0378">Hydrolase</keyword>
<dbReference type="PANTHER" id="PTHR33653">
    <property type="entry name" value="RIBONUCLEASE VAPC2"/>
    <property type="match status" value="1"/>
</dbReference>
<name>A0ABW2AVP6_9MICO</name>
<dbReference type="InterPro" id="IPR029060">
    <property type="entry name" value="PIN-like_dom_sf"/>
</dbReference>
<dbReference type="InterPro" id="IPR050556">
    <property type="entry name" value="Type_II_TA_system_RNase"/>
</dbReference>
<proteinExistence type="inferred from homology"/>
<keyword evidence="6" id="KW-0460">Magnesium</keyword>
<comment type="cofactor">
    <cofactor evidence="1">
        <name>Mg(2+)</name>
        <dbReference type="ChEBI" id="CHEBI:18420"/>
    </cofactor>
</comment>